<gene>
    <name evidence="1" type="ORF">Bca52824_000737</name>
</gene>
<reference evidence="1 2" key="1">
    <citation type="submission" date="2020-02" db="EMBL/GenBank/DDBJ databases">
        <authorList>
            <person name="Ma Q."/>
            <person name="Huang Y."/>
            <person name="Song X."/>
            <person name="Pei D."/>
        </authorList>
    </citation>
    <scope>NUCLEOTIDE SEQUENCE [LARGE SCALE GENOMIC DNA]</scope>
    <source>
        <strain evidence="1">Sxm20200214</strain>
        <tissue evidence="1">Leaf</tissue>
    </source>
</reference>
<protein>
    <submittedName>
        <fullName evidence="1">Uncharacterized protein</fullName>
    </submittedName>
</protein>
<evidence type="ECO:0000313" key="2">
    <source>
        <dbReference type="Proteomes" id="UP000886595"/>
    </source>
</evidence>
<proteinExistence type="predicted"/>
<dbReference type="CDD" id="cd04481">
    <property type="entry name" value="RPA1_DBD_B_like"/>
    <property type="match status" value="1"/>
</dbReference>
<sequence>MFYKGASTTPIQSSEDDPYEEMFGVPLTQISFKLKDESGCELECEALGEVAQELDMKSWMLSKYQKTFLTLRFWRVKYLEEERVKITNGGPCSKFEFDPMADKMNFTTTQEAYLTGKRESEEYYRAILAMYKV</sequence>
<accession>A0A8X8BCF3</accession>
<evidence type="ECO:0000313" key="1">
    <source>
        <dbReference type="EMBL" id="KAG2329557.1"/>
    </source>
</evidence>
<organism evidence="1 2">
    <name type="scientific">Brassica carinata</name>
    <name type="common">Ethiopian mustard</name>
    <name type="synonym">Abyssinian cabbage</name>
    <dbReference type="NCBI Taxonomy" id="52824"/>
    <lineage>
        <taxon>Eukaryota</taxon>
        <taxon>Viridiplantae</taxon>
        <taxon>Streptophyta</taxon>
        <taxon>Embryophyta</taxon>
        <taxon>Tracheophyta</taxon>
        <taxon>Spermatophyta</taxon>
        <taxon>Magnoliopsida</taxon>
        <taxon>eudicotyledons</taxon>
        <taxon>Gunneridae</taxon>
        <taxon>Pentapetalae</taxon>
        <taxon>rosids</taxon>
        <taxon>malvids</taxon>
        <taxon>Brassicales</taxon>
        <taxon>Brassicaceae</taxon>
        <taxon>Brassiceae</taxon>
        <taxon>Brassica</taxon>
    </lineage>
</organism>
<comment type="caution">
    <text evidence="1">The sequence shown here is derived from an EMBL/GenBank/DDBJ whole genome shotgun (WGS) entry which is preliminary data.</text>
</comment>
<dbReference type="Proteomes" id="UP000886595">
    <property type="component" value="Unassembled WGS sequence"/>
</dbReference>
<dbReference type="EMBL" id="JAAMPC010000001">
    <property type="protein sequence ID" value="KAG2329557.1"/>
    <property type="molecule type" value="Genomic_DNA"/>
</dbReference>
<name>A0A8X8BCF3_BRACI</name>
<keyword evidence="2" id="KW-1185">Reference proteome</keyword>
<dbReference type="AlphaFoldDB" id="A0A8X8BCF3"/>